<accession>A0A918CNB6</accession>
<feature type="domain" description="N-acetyltransferase" evidence="3">
    <location>
        <begin position="7"/>
        <end position="161"/>
    </location>
</feature>
<dbReference type="Pfam" id="PF00583">
    <property type="entry name" value="Acetyltransf_1"/>
    <property type="match status" value="1"/>
</dbReference>
<dbReference type="Proteomes" id="UP000610303">
    <property type="component" value="Unassembled WGS sequence"/>
</dbReference>
<evidence type="ECO:0000259" key="3">
    <source>
        <dbReference type="PROSITE" id="PS51186"/>
    </source>
</evidence>
<keyword evidence="1" id="KW-0808">Transferase</keyword>
<dbReference type="PANTHER" id="PTHR43877">
    <property type="entry name" value="AMINOALKYLPHOSPHONATE N-ACETYLTRANSFERASE-RELATED-RELATED"/>
    <property type="match status" value="1"/>
</dbReference>
<sequence>MLQHREVDVADADAQAMLTAYFAERAEGFPPEQGEYRPTFPDPAQFAAPAGAFLLVVDEDGRAVGCGGVRRIQRSPEPEQLIRFEVKHLWLAPAARGGGEGRRLLDALEERARELGAQELVLDTNRSLEAAGGLYRASGFTPIEPYNANPNATDWFGKRLG</sequence>
<reference evidence="4" key="2">
    <citation type="submission" date="2020-09" db="EMBL/GenBank/DDBJ databases">
        <authorList>
            <person name="Sun Q."/>
            <person name="Ohkuma M."/>
        </authorList>
    </citation>
    <scope>NUCLEOTIDE SEQUENCE</scope>
    <source>
        <strain evidence="4">JCM 3346</strain>
    </source>
</reference>
<gene>
    <name evidence="4" type="ORF">GCM10010196_28440</name>
</gene>
<evidence type="ECO:0000313" key="5">
    <source>
        <dbReference type="Proteomes" id="UP000610303"/>
    </source>
</evidence>
<dbReference type="InterPro" id="IPR016181">
    <property type="entry name" value="Acyl_CoA_acyltransferase"/>
</dbReference>
<name>A0A918CNB6_AGRME</name>
<proteinExistence type="predicted"/>
<dbReference type="AlphaFoldDB" id="A0A918CNB6"/>
<keyword evidence="2" id="KW-0012">Acyltransferase</keyword>
<dbReference type="SUPFAM" id="SSF55729">
    <property type="entry name" value="Acyl-CoA N-acyltransferases (Nat)"/>
    <property type="match status" value="1"/>
</dbReference>
<comment type="caution">
    <text evidence="4">The sequence shown here is derived from an EMBL/GenBank/DDBJ whole genome shotgun (WGS) entry which is preliminary data.</text>
</comment>
<evidence type="ECO:0000313" key="4">
    <source>
        <dbReference type="EMBL" id="GGR32757.1"/>
    </source>
</evidence>
<dbReference type="InterPro" id="IPR000182">
    <property type="entry name" value="GNAT_dom"/>
</dbReference>
<protein>
    <recommendedName>
        <fullName evidence="3">N-acetyltransferase domain-containing protein</fullName>
    </recommendedName>
</protein>
<dbReference type="CDD" id="cd04301">
    <property type="entry name" value="NAT_SF"/>
    <property type="match status" value="1"/>
</dbReference>
<dbReference type="PANTHER" id="PTHR43877:SF2">
    <property type="entry name" value="AMINOALKYLPHOSPHONATE N-ACETYLTRANSFERASE-RELATED"/>
    <property type="match status" value="1"/>
</dbReference>
<dbReference type="EMBL" id="BMRJ01000003">
    <property type="protein sequence ID" value="GGR32757.1"/>
    <property type="molecule type" value="Genomic_DNA"/>
</dbReference>
<evidence type="ECO:0000256" key="1">
    <source>
        <dbReference type="ARBA" id="ARBA00022679"/>
    </source>
</evidence>
<reference evidence="4" key="1">
    <citation type="journal article" date="2014" name="Int. J. Syst. Evol. Microbiol.">
        <title>Complete genome sequence of Corynebacterium casei LMG S-19264T (=DSM 44701T), isolated from a smear-ripened cheese.</title>
        <authorList>
            <consortium name="US DOE Joint Genome Institute (JGI-PGF)"/>
            <person name="Walter F."/>
            <person name="Albersmeier A."/>
            <person name="Kalinowski J."/>
            <person name="Ruckert C."/>
        </authorList>
    </citation>
    <scope>NUCLEOTIDE SEQUENCE</scope>
    <source>
        <strain evidence="4">JCM 3346</strain>
    </source>
</reference>
<dbReference type="PROSITE" id="PS51186">
    <property type="entry name" value="GNAT"/>
    <property type="match status" value="1"/>
</dbReference>
<keyword evidence="5" id="KW-1185">Reference proteome</keyword>
<dbReference type="GO" id="GO:0016747">
    <property type="term" value="F:acyltransferase activity, transferring groups other than amino-acyl groups"/>
    <property type="evidence" value="ECO:0007669"/>
    <property type="project" value="InterPro"/>
</dbReference>
<dbReference type="RefSeq" id="WP_189086054.1">
    <property type="nucleotide sequence ID" value="NZ_BMRJ01000003.1"/>
</dbReference>
<organism evidence="4 5">
    <name type="scientific">Agromyces mediolanus</name>
    <name type="common">Corynebacterium mediolanum</name>
    <dbReference type="NCBI Taxonomy" id="41986"/>
    <lineage>
        <taxon>Bacteria</taxon>
        <taxon>Bacillati</taxon>
        <taxon>Actinomycetota</taxon>
        <taxon>Actinomycetes</taxon>
        <taxon>Micrococcales</taxon>
        <taxon>Microbacteriaceae</taxon>
        <taxon>Agromyces</taxon>
    </lineage>
</organism>
<dbReference type="Gene3D" id="3.40.630.30">
    <property type="match status" value="1"/>
</dbReference>
<dbReference type="InterPro" id="IPR050832">
    <property type="entry name" value="Bact_Acetyltransf"/>
</dbReference>
<evidence type="ECO:0000256" key="2">
    <source>
        <dbReference type="ARBA" id="ARBA00023315"/>
    </source>
</evidence>